<dbReference type="GO" id="GO:0005524">
    <property type="term" value="F:ATP binding"/>
    <property type="evidence" value="ECO:0007669"/>
    <property type="project" value="UniProtKB-KW"/>
</dbReference>
<evidence type="ECO:0000256" key="1">
    <source>
        <dbReference type="SAM" id="MobiDB-lite"/>
    </source>
</evidence>
<proteinExistence type="predicted"/>
<evidence type="ECO:0000313" key="2">
    <source>
        <dbReference type="EMBL" id="MPC14325.1"/>
    </source>
</evidence>
<reference evidence="2 3" key="1">
    <citation type="submission" date="2019-05" db="EMBL/GenBank/DDBJ databases">
        <title>Another draft genome of Portunus trituberculatus and its Hox gene families provides insights of decapod evolution.</title>
        <authorList>
            <person name="Jeong J.-H."/>
            <person name="Song I."/>
            <person name="Kim S."/>
            <person name="Choi T."/>
            <person name="Kim D."/>
            <person name="Ryu S."/>
            <person name="Kim W."/>
        </authorList>
    </citation>
    <scope>NUCLEOTIDE SEQUENCE [LARGE SCALE GENOMIC DNA]</scope>
    <source>
        <tissue evidence="2">Muscle</tissue>
    </source>
</reference>
<evidence type="ECO:0000313" key="3">
    <source>
        <dbReference type="Proteomes" id="UP000324222"/>
    </source>
</evidence>
<feature type="region of interest" description="Disordered" evidence="1">
    <location>
        <begin position="1608"/>
        <end position="1627"/>
    </location>
</feature>
<keyword evidence="3" id="KW-1185">Reference proteome</keyword>
<dbReference type="Proteomes" id="UP000324222">
    <property type="component" value="Unassembled WGS sequence"/>
</dbReference>
<gene>
    <name evidence="2" type="primary">ABCA1</name>
    <name evidence="2" type="ORF">E2C01_007089</name>
</gene>
<keyword evidence="2" id="KW-0067">ATP-binding</keyword>
<name>A0A5B7CZ41_PORTR</name>
<comment type="caution">
    <text evidence="2">The sequence shown here is derived from an EMBL/GenBank/DDBJ whole genome shotgun (WGS) entry which is preliminary data.</text>
</comment>
<protein>
    <submittedName>
        <fullName evidence="2">ATP-binding cassette sub-family A member 1</fullName>
    </submittedName>
</protein>
<keyword evidence="2" id="KW-0547">Nucleotide-binding</keyword>
<dbReference type="EMBL" id="VSRR010000344">
    <property type="protein sequence ID" value="MPC14325.1"/>
    <property type="molecule type" value="Genomic_DNA"/>
</dbReference>
<dbReference type="OrthoDB" id="6363921at2759"/>
<sequence>MNYTHLLPHLLALPYFSSIVKPGELPVNATSASLALFFPPTSSFTATSQPTIEKVKEDVKELEDYLCENFDVVLDELTSNEELTFLMEELGRMLERLLDEEMWNGTRVPYSSINLGLHAAQNISTALTHILLGVEEVVQFSQPLSSPPPPPVSPSQFLTSLENLGEALRQFDFTKPPDMPDFELLVNTSQWEVNRLLAGLRVIEQEWPFLLLDALVQRGPVEVQAVVRETDFALSLLLQGLPPSDANTTITELYQLLNTSWVDLLAGIHHNIHRELALETLTVENVCGGNSTLEEPEGGDGRFLEAVEKLCLFVSSNPDIFEEVKYLQNTSAPLPSTKTLYSKSHDLASSVQQVVVAARDQGVGEALMALQGVESWAEVCQLNASAMGSDIAALQKDVCQVEGEALVQELRGLLGLDLLLQPDPIMTLEDALKLLMVYISTLNEMDRIGTPLTAPGGLVEYLGLQQWMNVSSDVFNVTLEEMEANSIFSIDRTPFRTITTASPIVISETTGTVDLEAAVQDLGSVKEVVAFMAPRLPTLVSLALWLPESYASWRFFRGDHWLEIVEEMCEKGPEHLLLYPGLPQQEWDALRHTFCNLSLPQLGEDLEPLFNVTEVMEGETVNLSKVKEAVGQLMRRLAFLDPFKLDDPFSNNAYTLTTTRFGPVLKIIQGTLGQLIWLYRGTMERMSKSSQFLTAHSLAMAMGAVEPITSDRDHSLLERLVDPALFLQLVKDYQNVQQRMHDTAVAQVESPDYDSVESYPLYGQVYSDLHSTLLNLTESLAVPLVPGTIDSAVAGNTTTTCNALIDQIIATYEKFLEVVQQYERDEGARTHLSDCLSDAIHSDAGQQLIGLMVAARDLLRSVSSSANLTRTFSSSLRSIGVSRSLRKLATRVAVMAPLQEVLVRDYNEKLNMSGRVLEATRHLKVDVNRIYPGDVEELAVLSETLEDMQKWWKVMESEGANHSSTWGPEEETPLEILHKFTMSRGPDVFAADLLDAVNYTYLLREVGNMRTKAVLSLTWLDSLVSHLSVAAESLTELTQSGSVMDLDKMISGEDPVAFLSESVEFIHLEQWSHLAKSFQGLLEEGVPLLTGSQLGDDLQSVVDGVNSILAVRDMGLLDFNVPITSFIANWTKLEDYLLSDLKMEPSVVEALSTSHFNLLSLLSLEGSSVEEVLCGGHQMERFVVLPANTDVTPAQLTSTLCSTNDTQALATSFLSHLTLTPLMTLLTKFGVNASLSSHGLSLEEVSEAIKNVTEVSEYLPTLLTTLRAFHNLSDILLAPPQAEKLVDNRTVATIGDITSPQFLERAGQALCGRPLKLMPDRLRLKETKVKKSSSSDEELEVCERLHKDLRSLPGGGLLLHYIKPLLTGKIFFTPDNTITRAIIAKANETFEAVDRQQQNLRKMSQEAKGMTSSSTNEFDLKRLEDALQSPWVQGAMKELLQSAPSPVSSLKLSSLPSVPSLMANLKEATPQLLESSELIREFSDVLEVGVSLMSCLQLQRFVPVSNESQLLEEAHEAVERKEFLAGIVFQGVGESGSTETALPADLTYTIRVDYSKSPPTFLLGPKFWRPGPYSDVAFYMRYQQGFVQLQETLEHAILKLYHQQAKAGQGTAGERRKRSVNSPLPLTEEEEDLLLNLPVHTKQQPYPCYTKDE</sequence>
<accession>A0A5B7CZ41</accession>
<organism evidence="2 3">
    <name type="scientific">Portunus trituberculatus</name>
    <name type="common">Swimming crab</name>
    <name type="synonym">Neptunus trituberculatus</name>
    <dbReference type="NCBI Taxonomy" id="210409"/>
    <lineage>
        <taxon>Eukaryota</taxon>
        <taxon>Metazoa</taxon>
        <taxon>Ecdysozoa</taxon>
        <taxon>Arthropoda</taxon>
        <taxon>Crustacea</taxon>
        <taxon>Multicrustacea</taxon>
        <taxon>Malacostraca</taxon>
        <taxon>Eumalacostraca</taxon>
        <taxon>Eucarida</taxon>
        <taxon>Decapoda</taxon>
        <taxon>Pleocyemata</taxon>
        <taxon>Brachyura</taxon>
        <taxon>Eubrachyura</taxon>
        <taxon>Portunoidea</taxon>
        <taxon>Portunidae</taxon>
        <taxon>Portuninae</taxon>
        <taxon>Portunus</taxon>
    </lineage>
</organism>